<dbReference type="CDD" id="cd00033">
    <property type="entry name" value="CCP"/>
    <property type="match status" value="14"/>
</dbReference>
<comment type="subcellular location">
    <subcellularLocation>
        <location evidence="1">Membrane</location>
    </subcellularLocation>
</comment>
<dbReference type="GO" id="GO:0016020">
    <property type="term" value="C:membrane"/>
    <property type="evidence" value="ECO:0007669"/>
    <property type="project" value="UniProtKB-SubCell"/>
</dbReference>
<feature type="disulfide bond" evidence="11">
    <location>
        <begin position="621"/>
        <end position="648"/>
    </location>
</feature>
<dbReference type="SUPFAM" id="SSF57535">
    <property type="entry name" value="Complement control module/SCR domain"/>
    <property type="match status" value="14"/>
</dbReference>
<dbReference type="PANTHER" id="PTHR45656">
    <property type="entry name" value="PROTEIN CBR-CLEC-78"/>
    <property type="match status" value="1"/>
</dbReference>
<feature type="domain" description="Sushi" evidence="13">
    <location>
        <begin position="357"/>
        <end position="414"/>
    </location>
</feature>
<feature type="disulfide bond" evidence="11">
    <location>
        <begin position="385"/>
        <end position="412"/>
    </location>
</feature>
<keyword evidence="4" id="KW-0732">Signal</keyword>
<dbReference type="FunFam" id="2.10.70.10:FF:000011">
    <property type="entry name" value="CUB and sushi domain-containing protein 3 isoform A"/>
    <property type="match status" value="4"/>
</dbReference>
<keyword evidence="5" id="KW-0677">Repeat</keyword>
<evidence type="ECO:0000256" key="2">
    <source>
        <dbReference type="ARBA" id="ARBA00022659"/>
    </source>
</evidence>
<evidence type="ECO:0008006" key="16">
    <source>
        <dbReference type="Google" id="ProtNLM"/>
    </source>
</evidence>
<organism evidence="14 15">
    <name type="scientific">Scyliorhinus torazame</name>
    <name type="common">Cloudy catshark</name>
    <name type="synonym">Catulus torazame</name>
    <dbReference type="NCBI Taxonomy" id="75743"/>
    <lineage>
        <taxon>Eukaryota</taxon>
        <taxon>Metazoa</taxon>
        <taxon>Chordata</taxon>
        <taxon>Craniata</taxon>
        <taxon>Vertebrata</taxon>
        <taxon>Chondrichthyes</taxon>
        <taxon>Elasmobranchii</taxon>
        <taxon>Galeomorphii</taxon>
        <taxon>Galeoidea</taxon>
        <taxon>Carcharhiniformes</taxon>
        <taxon>Scyliorhinidae</taxon>
        <taxon>Scyliorhinus</taxon>
    </lineage>
</organism>
<dbReference type="STRING" id="75743.A0A401NU76"/>
<dbReference type="InterPro" id="IPR035914">
    <property type="entry name" value="Sperma_CUB_dom_sf"/>
</dbReference>
<feature type="domain" description="Sushi" evidence="13">
    <location>
        <begin position="889"/>
        <end position="946"/>
    </location>
</feature>
<dbReference type="OrthoDB" id="5804959at2759"/>
<dbReference type="FunFam" id="2.10.70.10:FF:000014">
    <property type="entry name" value="Membrane cofactor protein"/>
    <property type="match status" value="1"/>
</dbReference>
<dbReference type="FunFam" id="2.10.70.10:FF:000002">
    <property type="entry name" value="CUB and Sushi multiple domains 3"/>
    <property type="match status" value="1"/>
</dbReference>
<dbReference type="SMART" id="SM00032">
    <property type="entry name" value="CCP"/>
    <property type="match status" value="14"/>
</dbReference>
<evidence type="ECO:0000256" key="8">
    <source>
        <dbReference type="ARBA" id="ARBA00023157"/>
    </source>
</evidence>
<evidence type="ECO:0000313" key="14">
    <source>
        <dbReference type="EMBL" id="GCB64392.1"/>
    </source>
</evidence>
<keyword evidence="15" id="KW-1185">Reference proteome</keyword>
<feature type="domain" description="Sushi" evidence="13">
    <location>
        <begin position="771"/>
        <end position="830"/>
    </location>
</feature>
<keyword evidence="3" id="KW-0812">Transmembrane</keyword>
<comment type="similarity">
    <text evidence="10">Belongs to the CSMD family.</text>
</comment>
<dbReference type="Pfam" id="PF00431">
    <property type="entry name" value="CUB"/>
    <property type="match status" value="1"/>
</dbReference>
<evidence type="ECO:0000259" key="13">
    <source>
        <dbReference type="PROSITE" id="PS50923"/>
    </source>
</evidence>
<dbReference type="EMBL" id="BFAA01000050">
    <property type="protein sequence ID" value="GCB64392.1"/>
    <property type="molecule type" value="Genomic_DNA"/>
</dbReference>
<comment type="caution">
    <text evidence="11">Lacks conserved residue(s) required for the propagation of feature annotation.</text>
</comment>
<dbReference type="Gene3D" id="2.10.70.10">
    <property type="entry name" value="Complement Module, domain 1"/>
    <property type="match status" value="14"/>
</dbReference>
<feature type="domain" description="Sushi" evidence="13">
    <location>
        <begin position="531"/>
        <end position="592"/>
    </location>
</feature>
<feature type="domain" description="Sushi" evidence="13">
    <location>
        <begin position="167"/>
        <end position="229"/>
    </location>
</feature>
<evidence type="ECO:0000256" key="7">
    <source>
        <dbReference type="ARBA" id="ARBA00023136"/>
    </source>
</evidence>
<evidence type="ECO:0000259" key="12">
    <source>
        <dbReference type="PROSITE" id="PS01180"/>
    </source>
</evidence>
<dbReference type="InterPro" id="IPR035976">
    <property type="entry name" value="Sushi/SCR/CCP_sf"/>
</dbReference>
<dbReference type="Pfam" id="PF00084">
    <property type="entry name" value="Sushi"/>
    <property type="match status" value="14"/>
</dbReference>
<sequence length="981" mass="106645">MLTGQNLTEDEEFEIGDLIRFHCLPGFTLIGKEILTCRLGERLQMDAVPPSCEVLCPVNEVRTDSTGVLLSPGYPDSYPNFQTCAWSIIVEKGYNITLFFEFFQTEKEFDELEIFDGPNSHSPLLNSFSGDYSSPFNITSNGHQLFLRWSADHGTNKKGFRIRYVAYYCSTPESPPHGLILRQTGGQLNSVVRWVCERGYRLIGNNTALCRKSPSGFYSWNVPVPACQAISCGVPKASVNGGVFATDYSVNTRVNYFCNSGYRLTSKEHSTAMCQQDGMWSNQNRPPRCLVMTCPSVSSFTLEHGSWRVVNGSHYEFRTKVVFTCDPGYYRIGPTTIKCLANGTWSWGREKPRCQIISCGELGNPPNGKKIGTQTSFGATAILTCDTGYILVGSTVRECLASGLWSGTETRCLAGHCGVPDPIVNGQVVGENYGYRDTVVYQCNPGFRLIGSSVRICQQDHNWSGQLPICVSISCGHPGNPIYGRASGSGFNLNDVVTFSCNSGYIIDGSARAQCQANRQWSQSIPTCRVVNCSDPGIPANSIRESKIEYGNFTFGSLVFYDCNPGYFLFGSSVLTCQSNGYWDKPLPECTLVDCGHPGIPPNTILSGDKHTFGATIHYSCVGKRLLIGPSMRTCQMNGHWSDSMPHCSGDTVGMCGDPGSPAHGLREKNEFWIKGIVRFSCLMGYILHGSIDRICLPNGTWSGRQPECKAINCGNPGTPANGKVFRIDGTSYSNSVTYSCLEGYLLSGSATRQCTVNGTWSGNVPNCTIIICGDPGVSANGIRLGDDFTVGKNITHMCQPGYTMGSEVSRVCSCNSNGTWSGSVPSCNAVVCLAPPQISNGKMEGTNFDWGSSISYSCSPGYELSFPAILSCVGNGTWMGEVPQCLPKFCGDPGVPAQGRREGKSFIYQSEVSFSCNSPLILVGSSTRICQADGAWRGSQPRCIEPSHTTCENPGTPLHGTQNNTFGYMVLRYYGSTVTM</sequence>
<dbReference type="FunFam" id="2.60.120.290:FF:000001">
    <property type="entry name" value="CUB and sushi domain-containing protein 3 isoform X1"/>
    <property type="match status" value="1"/>
</dbReference>
<keyword evidence="2 11" id="KW-0768">Sushi</keyword>
<feature type="domain" description="Sushi" evidence="13">
    <location>
        <begin position="230"/>
        <end position="291"/>
    </location>
</feature>
<evidence type="ECO:0000256" key="3">
    <source>
        <dbReference type="ARBA" id="ARBA00022692"/>
    </source>
</evidence>
<dbReference type="PROSITE" id="PS01180">
    <property type="entry name" value="CUB"/>
    <property type="match status" value="1"/>
</dbReference>
<comment type="caution">
    <text evidence="14">The sequence shown here is derived from an EMBL/GenBank/DDBJ whole genome shotgun (WGS) entry which is preliminary data.</text>
</comment>
<keyword evidence="6" id="KW-1133">Transmembrane helix</keyword>
<dbReference type="InterPro" id="IPR051277">
    <property type="entry name" value="SEZ6_CSMD_C4BPB_Regulators"/>
</dbReference>
<evidence type="ECO:0000256" key="11">
    <source>
        <dbReference type="PROSITE-ProRule" id="PRU00302"/>
    </source>
</evidence>
<feature type="disulfide bond" evidence="11">
    <location>
        <begin position="501"/>
        <end position="528"/>
    </location>
</feature>
<feature type="domain" description="Sushi" evidence="13">
    <location>
        <begin position="831"/>
        <end position="888"/>
    </location>
</feature>
<evidence type="ECO:0000256" key="10">
    <source>
        <dbReference type="ARBA" id="ARBA00061013"/>
    </source>
</evidence>
<dbReference type="OMA" id="EHATPEC"/>
<name>A0A401NU76_SCYTO</name>
<evidence type="ECO:0000256" key="6">
    <source>
        <dbReference type="ARBA" id="ARBA00022989"/>
    </source>
</evidence>
<feature type="disulfide bond" evidence="11">
    <location>
        <begin position="859"/>
        <end position="886"/>
    </location>
</feature>
<dbReference type="Proteomes" id="UP000288216">
    <property type="component" value="Unassembled WGS sequence"/>
</dbReference>
<dbReference type="AlphaFoldDB" id="A0A401NU76"/>
<evidence type="ECO:0000313" key="15">
    <source>
        <dbReference type="Proteomes" id="UP000288216"/>
    </source>
</evidence>
<evidence type="ECO:0000256" key="9">
    <source>
        <dbReference type="ARBA" id="ARBA00023180"/>
    </source>
</evidence>
<protein>
    <recommendedName>
        <fullName evidence="16">CUB and sushi domain-containing protein 3</fullName>
    </recommendedName>
</protein>
<feature type="domain" description="Sushi" evidence="13">
    <location>
        <begin position="473"/>
        <end position="530"/>
    </location>
</feature>
<feature type="disulfide bond" evidence="11">
    <location>
        <begin position="741"/>
        <end position="768"/>
    </location>
</feature>
<gene>
    <name evidence="14" type="ORF">scyTo_0000274</name>
</gene>
<dbReference type="PANTHER" id="PTHR45656:SF4">
    <property type="entry name" value="PROTEIN CBR-CLEC-78"/>
    <property type="match status" value="1"/>
</dbReference>
<feature type="domain" description="Sushi" evidence="13">
    <location>
        <begin position="415"/>
        <end position="472"/>
    </location>
</feature>
<feature type="domain" description="Sushi" evidence="13">
    <location>
        <begin position="292"/>
        <end position="356"/>
    </location>
</feature>
<dbReference type="InterPro" id="IPR000859">
    <property type="entry name" value="CUB_dom"/>
</dbReference>
<feature type="domain" description="Sushi" evidence="13">
    <location>
        <begin position="712"/>
        <end position="770"/>
    </location>
</feature>
<evidence type="ECO:0000256" key="4">
    <source>
        <dbReference type="ARBA" id="ARBA00022729"/>
    </source>
</evidence>
<feature type="domain" description="Sushi" evidence="13">
    <location>
        <begin position="593"/>
        <end position="650"/>
    </location>
</feature>
<evidence type="ECO:0000256" key="1">
    <source>
        <dbReference type="ARBA" id="ARBA00004370"/>
    </source>
</evidence>
<evidence type="ECO:0000256" key="5">
    <source>
        <dbReference type="ARBA" id="ARBA00022737"/>
    </source>
</evidence>
<dbReference type="InterPro" id="IPR000436">
    <property type="entry name" value="Sushi_SCR_CCP_dom"/>
</dbReference>
<dbReference type="SUPFAM" id="SSF49854">
    <property type="entry name" value="Spermadhesin, CUB domain"/>
    <property type="match status" value="1"/>
</dbReference>
<feature type="disulfide bond" evidence="11">
    <location>
        <begin position="917"/>
        <end position="944"/>
    </location>
</feature>
<keyword evidence="8 11" id="KW-1015">Disulfide bond</keyword>
<dbReference type="PROSITE" id="PS50923">
    <property type="entry name" value="SUSHI"/>
    <property type="match status" value="13"/>
</dbReference>
<feature type="disulfide bond" evidence="11">
    <location>
        <begin position="443"/>
        <end position="470"/>
    </location>
</feature>
<feature type="disulfide bond" evidence="11">
    <location>
        <begin position="682"/>
        <end position="709"/>
    </location>
</feature>
<keyword evidence="9" id="KW-0325">Glycoprotein</keyword>
<feature type="domain" description="CUB" evidence="12">
    <location>
        <begin position="56"/>
        <end position="167"/>
    </location>
</feature>
<keyword evidence="7" id="KW-0472">Membrane</keyword>
<dbReference type="Gene3D" id="2.60.120.290">
    <property type="entry name" value="Spermadhesin, CUB domain"/>
    <property type="match status" value="1"/>
</dbReference>
<accession>A0A401NU76</accession>
<feature type="disulfide bond" evidence="11">
    <location>
        <begin position="563"/>
        <end position="590"/>
    </location>
</feature>
<dbReference type="CDD" id="cd00041">
    <property type="entry name" value="CUB"/>
    <property type="match status" value="1"/>
</dbReference>
<dbReference type="SMART" id="SM00042">
    <property type="entry name" value="CUB"/>
    <property type="match status" value="1"/>
</dbReference>
<feature type="domain" description="Sushi" evidence="13">
    <location>
        <begin position="654"/>
        <end position="711"/>
    </location>
</feature>
<reference evidence="14 15" key="1">
    <citation type="journal article" date="2018" name="Nat. Ecol. Evol.">
        <title>Shark genomes provide insights into elasmobranch evolution and the origin of vertebrates.</title>
        <authorList>
            <person name="Hara Y"/>
            <person name="Yamaguchi K"/>
            <person name="Onimaru K"/>
            <person name="Kadota M"/>
            <person name="Koyanagi M"/>
            <person name="Keeley SD"/>
            <person name="Tatsumi K"/>
            <person name="Tanaka K"/>
            <person name="Motone F"/>
            <person name="Kageyama Y"/>
            <person name="Nozu R"/>
            <person name="Adachi N"/>
            <person name="Nishimura O"/>
            <person name="Nakagawa R"/>
            <person name="Tanegashima C"/>
            <person name="Kiyatake I"/>
            <person name="Matsumoto R"/>
            <person name="Murakumo K"/>
            <person name="Nishida K"/>
            <person name="Terakita A"/>
            <person name="Kuratani S"/>
            <person name="Sato K"/>
            <person name="Hyodo S Kuraku.S."/>
        </authorList>
    </citation>
    <scope>NUCLEOTIDE SEQUENCE [LARGE SCALE GENOMIC DNA]</scope>
</reference>
<proteinExistence type="inferred from homology"/>